<organism evidence="2 3">
    <name type="scientific">Malacoplasma iowae 695</name>
    <dbReference type="NCBI Taxonomy" id="1048830"/>
    <lineage>
        <taxon>Bacteria</taxon>
        <taxon>Bacillati</taxon>
        <taxon>Mycoplasmatota</taxon>
        <taxon>Mycoplasmoidales</taxon>
        <taxon>Mycoplasmoidaceae</taxon>
        <taxon>Malacoplasma</taxon>
    </lineage>
</organism>
<dbReference type="EMBL" id="CP033512">
    <property type="protein sequence ID" value="QHG89735.1"/>
    <property type="molecule type" value="Genomic_DNA"/>
</dbReference>
<dbReference type="Pfam" id="PF01732">
    <property type="entry name" value="Mycop_pep_DUF31"/>
    <property type="match status" value="1"/>
</dbReference>
<protein>
    <submittedName>
        <fullName evidence="2">DUF31 family protein</fullName>
    </submittedName>
</protein>
<evidence type="ECO:0000313" key="2">
    <source>
        <dbReference type="EMBL" id="QHG89735.1"/>
    </source>
</evidence>
<dbReference type="Proteomes" id="UP000464283">
    <property type="component" value="Chromosome"/>
</dbReference>
<dbReference type="InterPro" id="IPR009003">
    <property type="entry name" value="Peptidase_S1_PA"/>
</dbReference>
<dbReference type="SUPFAM" id="SSF50494">
    <property type="entry name" value="Trypsin-like serine proteases"/>
    <property type="match status" value="1"/>
</dbReference>
<gene>
    <name evidence="2" type="ORF">EER00_02395</name>
</gene>
<keyword evidence="1" id="KW-1003">Cell membrane</keyword>
<dbReference type="OrthoDB" id="394782at2"/>
<accession>A0A6P1LI05</accession>
<dbReference type="KEGG" id="miw:EER00_02395"/>
<sequence length="451" mass="50535">MKFKKIILFFSGAVGIILSTVPLTSCFGSIFSNKNNGFTYMNANIENYRKDSEQLKYISERSLSLKFEFSPIDSNSTKTDVYGTGWIVGKDKSSEHKYYVATNMHVADALSLSNYSYKDYRVYNNSWYYNQIQKQTLTGLDIGIVGKGEKTSNNFSKLTSFGTTKPQETLINNNTYDGILAYIKDSNSNDSVLKSNNVSIVYSGYQSFNNQLYKDVNNINLRYNESLNPNNYLYNPTSDIAILSIDFSPFYDVGQNGNAIFINNVNVFKSFLDNYDKNPTKFASQYKPGEDVFVAGFPAATNVVNNVSPRWSGVSYVKTENLLKNGYEDSFVTQPNINGNNVPLPDFSAANEDEIKYYGNMNNKDFFSFRNSATQVVAWGVDLKGGSSGSVAINSKNEVIGIYWGGLTYKTNGDNKEYFSGRIDLLNGNGPGSSNRYKYNILNDITKILNV</sequence>
<name>A0A6P1LI05_MALIO</name>
<dbReference type="InterPro" id="IPR043504">
    <property type="entry name" value="Peptidase_S1_PA_chymotrypsin"/>
</dbReference>
<dbReference type="GeneID" id="96867032"/>
<reference evidence="3" key="1">
    <citation type="submission" date="2018-11" db="EMBL/GenBank/DDBJ databases">
        <title>The first complete genome sequence of Mycoplasma iowae strain 695.</title>
        <authorList>
            <person name="Ghanem M."/>
            <person name="El-Gazzar M."/>
        </authorList>
    </citation>
    <scope>NUCLEOTIDE SEQUENCE [LARGE SCALE GENOMIC DNA]</scope>
    <source>
        <strain evidence="3">695</strain>
    </source>
</reference>
<dbReference type="RefSeq" id="WP_004024874.1">
    <property type="nucleotide sequence ID" value="NZ_AGFP01000019.1"/>
</dbReference>
<keyword evidence="1" id="KW-0472">Membrane</keyword>
<evidence type="ECO:0000256" key="1">
    <source>
        <dbReference type="ARBA" id="ARBA00022475"/>
    </source>
</evidence>
<dbReference type="AlphaFoldDB" id="A0A6P1LI05"/>
<dbReference type="Gene3D" id="2.40.10.10">
    <property type="entry name" value="Trypsin-like serine proteases"/>
    <property type="match status" value="1"/>
</dbReference>
<evidence type="ECO:0000313" key="3">
    <source>
        <dbReference type="Proteomes" id="UP000464283"/>
    </source>
</evidence>
<dbReference type="InterPro" id="IPR022381">
    <property type="entry name" value="Uncharacterised_MG067"/>
</dbReference>
<proteinExistence type="predicted"/>
<dbReference type="InterPro" id="IPR022382">
    <property type="entry name" value="Mycoplasma_peptidase_DUF31"/>
</dbReference>
<dbReference type="PRINTS" id="PR00840">
    <property type="entry name" value="Y06768FAMILY"/>
</dbReference>